<evidence type="ECO:0000256" key="1">
    <source>
        <dbReference type="SAM" id="Phobius"/>
    </source>
</evidence>
<dbReference type="OrthoDB" id="919397at2"/>
<dbReference type="AlphaFoldDB" id="A0A286G9W3"/>
<feature type="transmembrane region" description="Helical" evidence="1">
    <location>
        <begin position="166"/>
        <end position="186"/>
    </location>
</feature>
<feature type="transmembrane region" description="Helical" evidence="1">
    <location>
        <begin position="7"/>
        <end position="29"/>
    </location>
</feature>
<dbReference type="Proteomes" id="UP000219452">
    <property type="component" value="Unassembled WGS sequence"/>
</dbReference>
<evidence type="ECO:0008006" key="4">
    <source>
        <dbReference type="Google" id="ProtNLM"/>
    </source>
</evidence>
<organism evidence="2 3">
    <name type="scientific">Spirosoma fluviale</name>
    <dbReference type="NCBI Taxonomy" id="1597977"/>
    <lineage>
        <taxon>Bacteria</taxon>
        <taxon>Pseudomonadati</taxon>
        <taxon>Bacteroidota</taxon>
        <taxon>Cytophagia</taxon>
        <taxon>Cytophagales</taxon>
        <taxon>Cytophagaceae</taxon>
        <taxon>Spirosoma</taxon>
    </lineage>
</organism>
<evidence type="ECO:0000313" key="3">
    <source>
        <dbReference type="Proteomes" id="UP000219452"/>
    </source>
</evidence>
<protein>
    <recommendedName>
        <fullName evidence="4">Dolichyl-phosphate-mannose-protein mannosyltransferase</fullName>
    </recommendedName>
</protein>
<keyword evidence="3" id="KW-1185">Reference proteome</keyword>
<keyword evidence="1" id="KW-1133">Transmembrane helix</keyword>
<feature type="transmembrane region" description="Helical" evidence="1">
    <location>
        <begin position="339"/>
        <end position="359"/>
    </location>
</feature>
<sequence>MNQRRKQIILLSIALLLIFSISLIVSLFFKEKWLWMDEVLSYILISDPSLAHMNDALVSNMDQNPPIFPNLYWFIGHVISENPQFLRAVSVLLFSTTLAVFYQYTTVLIGTPVRNFLLISLIVAFTYLNLTLSTQIRGYSLFLLISFGYFMVLHQLTTAPERVESLVAFFVLGLLIVFTHSFGLFYTAASGAFFASLFLWSGNKRYTYLVGAHVLILVIWLLLWYPNFAIQTEAGKPHSWIPVPTLSSFFTVVGELAPSLSSSLERQSVFKVLPILRFLLIVGLWVYIALPRLRTTRFQFLIADKAFTFYLLAGFLYLVPVGIALVVSLFFRSVFISRYLWPSHLLVVYQLVYAVYFFLDRRPLQPGRVAVRVKFLPLYILALAGFIFYQNRKVNVFPSGVLSYLPQLNKAYPVFVETADYFLPIWFHDKTTKVRYLLDWDTATQPTNILSATVEHKVLKSVREKYQVNDIIPSQHFTRSVVPHFYVIDESSNYQIEYFIETGRVRIIRELPIAIEGHRILECTLQS</sequence>
<feature type="transmembrane region" description="Helical" evidence="1">
    <location>
        <begin position="269"/>
        <end position="288"/>
    </location>
</feature>
<feature type="transmembrane region" description="Helical" evidence="1">
    <location>
        <begin position="138"/>
        <end position="154"/>
    </location>
</feature>
<feature type="transmembrane region" description="Helical" evidence="1">
    <location>
        <begin position="206"/>
        <end position="225"/>
    </location>
</feature>
<proteinExistence type="predicted"/>
<accession>A0A286G9W3</accession>
<feature type="transmembrane region" description="Helical" evidence="1">
    <location>
        <begin position="371"/>
        <end position="389"/>
    </location>
</feature>
<dbReference type="RefSeq" id="WP_097127366.1">
    <property type="nucleotide sequence ID" value="NZ_OCNH01000003.1"/>
</dbReference>
<feature type="transmembrane region" description="Helical" evidence="1">
    <location>
        <begin position="237"/>
        <end position="257"/>
    </location>
</feature>
<gene>
    <name evidence="2" type="ORF">SAMN06269250_3755</name>
</gene>
<reference evidence="3" key="1">
    <citation type="submission" date="2017-09" db="EMBL/GenBank/DDBJ databases">
        <authorList>
            <person name="Varghese N."/>
            <person name="Submissions S."/>
        </authorList>
    </citation>
    <scope>NUCLEOTIDE SEQUENCE [LARGE SCALE GENOMIC DNA]</scope>
    <source>
        <strain evidence="3">DSM 29961</strain>
    </source>
</reference>
<dbReference type="EMBL" id="OCNH01000003">
    <property type="protein sequence ID" value="SOD92016.1"/>
    <property type="molecule type" value="Genomic_DNA"/>
</dbReference>
<keyword evidence="1" id="KW-0812">Transmembrane</keyword>
<evidence type="ECO:0000313" key="2">
    <source>
        <dbReference type="EMBL" id="SOD92016.1"/>
    </source>
</evidence>
<keyword evidence="1" id="KW-0472">Membrane</keyword>
<feature type="transmembrane region" description="Helical" evidence="1">
    <location>
        <begin position="309"/>
        <end position="333"/>
    </location>
</feature>
<name>A0A286G9W3_9BACT</name>